<accession>A0A0A9A2B1</accession>
<protein>
    <submittedName>
        <fullName evidence="1">Uncharacterized protein</fullName>
    </submittedName>
</protein>
<dbReference type="EMBL" id="GBRH01254780">
    <property type="protein sequence ID" value="JAD43115.1"/>
    <property type="molecule type" value="Transcribed_RNA"/>
</dbReference>
<dbReference type="AlphaFoldDB" id="A0A0A9A2B1"/>
<evidence type="ECO:0000313" key="1">
    <source>
        <dbReference type="EMBL" id="JAD43115.1"/>
    </source>
</evidence>
<reference evidence="1" key="2">
    <citation type="journal article" date="2015" name="Data Brief">
        <title>Shoot transcriptome of the giant reed, Arundo donax.</title>
        <authorList>
            <person name="Barrero R.A."/>
            <person name="Guerrero F.D."/>
            <person name="Moolhuijzen P."/>
            <person name="Goolsby J.A."/>
            <person name="Tidwell J."/>
            <person name="Bellgard S.E."/>
            <person name="Bellgard M.I."/>
        </authorList>
    </citation>
    <scope>NUCLEOTIDE SEQUENCE</scope>
    <source>
        <tissue evidence="1">Shoot tissue taken approximately 20 cm above the soil surface</tissue>
    </source>
</reference>
<reference evidence="1" key="1">
    <citation type="submission" date="2014-09" db="EMBL/GenBank/DDBJ databases">
        <authorList>
            <person name="Magalhaes I.L.F."/>
            <person name="Oliveira U."/>
            <person name="Santos F.R."/>
            <person name="Vidigal T.H.D.A."/>
            <person name="Brescovit A.D."/>
            <person name="Santos A.J."/>
        </authorList>
    </citation>
    <scope>NUCLEOTIDE SEQUENCE</scope>
    <source>
        <tissue evidence="1">Shoot tissue taken approximately 20 cm above the soil surface</tissue>
    </source>
</reference>
<organism evidence="1">
    <name type="scientific">Arundo donax</name>
    <name type="common">Giant reed</name>
    <name type="synonym">Donax arundinaceus</name>
    <dbReference type="NCBI Taxonomy" id="35708"/>
    <lineage>
        <taxon>Eukaryota</taxon>
        <taxon>Viridiplantae</taxon>
        <taxon>Streptophyta</taxon>
        <taxon>Embryophyta</taxon>
        <taxon>Tracheophyta</taxon>
        <taxon>Spermatophyta</taxon>
        <taxon>Magnoliopsida</taxon>
        <taxon>Liliopsida</taxon>
        <taxon>Poales</taxon>
        <taxon>Poaceae</taxon>
        <taxon>PACMAD clade</taxon>
        <taxon>Arundinoideae</taxon>
        <taxon>Arundineae</taxon>
        <taxon>Arundo</taxon>
    </lineage>
</organism>
<name>A0A0A9A2B1_ARUDO</name>
<proteinExistence type="predicted"/>
<sequence>MLNCYGNNSNILNSPNGLTIANNFCILLTLHILL</sequence>